<evidence type="ECO:0000313" key="3">
    <source>
        <dbReference type="EMBL" id="AKE79325.1"/>
    </source>
</evidence>
<evidence type="ECO:0000313" key="4">
    <source>
        <dbReference type="EMBL" id="AKE79687.1"/>
    </source>
</evidence>
<feature type="domain" description="Glycosyl transferase family 1" evidence="1">
    <location>
        <begin position="200"/>
        <end position="348"/>
    </location>
</feature>
<dbReference type="GO" id="GO:0016757">
    <property type="term" value="F:glycosyltransferase activity"/>
    <property type="evidence" value="ECO:0007669"/>
    <property type="project" value="InterPro"/>
</dbReference>
<evidence type="ECO:0000313" key="14">
    <source>
        <dbReference type="EMBL" id="QPO25965.1"/>
    </source>
</evidence>
<accession>A0A0F6UWZ1</accession>
<dbReference type="AlphaFoldDB" id="A0A0F6UWZ1"/>
<evidence type="ECO:0000313" key="12">
    <source>
        <dbReference type="EMBL" id="AKE80680.1"/>
    </source>
</evidence>
<evidence type="ECO:0000313" key="15">
    <source>
        <dbReference type="EMBL" id="RRN48149.1"/>
    </source>
</evidence>
<evidence type="ECO:0000313" key="5">
    <source>
        <dbReference type="EMBL" id="AKE79745.1"/>
    </source>
</evidence>
<organism evidence="8">
    <name type="scientific">Streptococcus suis</name>
    <dbReference type="NCBI Taxonomy" id="1307"/>
    <lineage>
        <taxon>Bacteria</taxon>
        <taxon>Bacillati</taxon>
        <taxon>Bacillota</taxon>
        <taxon>Bacilli</taxon>
        <taxon>Lactobacillales</taxon>
        <taxon>Streptococcaceae</taxon>
        <taxon>Streptococcus</taxon>
    </lineage>
</organism>
<name>A0A0F6UWZ1_STRSU</name>
<dbReference type="EMBL" id="CP065430">
    <property type="protein sequence ID" value="QPO25965.1"/>
    <property type="molecule type" value="Genomic_DNA"/>
</dbReference>
<dbReference type="EMBL" id="KM972257">
    <property type="protein sequence ID" value="AKE79911.1"/>
    <property type="molecule type" value="Genomic_DNA"/>
</dbReference>
<reference evidence="14 17" key="3">
    <citation type="submission" date="2020-12" db="EMBL/GenBank/DDBJ databases">
        <title>Nonconservative transfer and diversity of a new family of integrative and conjugative elements associated with antibiotic resistance in zoonotic pathogen Streptococcus suis.</title>
        <authorList>
            <person name="Huang J."/>
        </authorList>
    </citation>
    <scope>NUCLEOTIDE SEQUENCE [LARGE SCALE GENOMIC DNA]</scope>
    <source>
        <strain evidence="14 17">YZDH1</strain>
    </source>
</reference>
<dbReference type="Pfam" id="PF13439">
    <property type="entry name" value="Glyco_transf_4"/>
    <property type="match status" value="1"/>
</dbReference>
<evidence type="ECO:0000313" key="17">
    <source>
        <dbReference type="Proteomes" id="UP000594569"/>
    </source>
</evidence>
<evidence type="ECO:0000313" key="7">
    <source>
        <dbReference type="EMBL" id="AKE79895.1"/>
    </source>
</evidence>
<evidence type="ECO:0000313" key="8">
    <source>
        <dbReference type="EMBL" id="AKE79911.1"/>
    </source>
</evidence>
<dbReference type="Pfam" id="PF00534">
    <property type="entry name" value="Glycos_transf_1"/>
    <property type="match status" value="1"/>
</dbReference>
<reference evidence="15 16" key="2">
    <citation type="submission" date="2018-11" db="EMBL/GenBank/DDBJ databases">
        <title>Changes in penicillin susceptibility of Streptococcus suis isolates by amino acid alterations in the penicillin-binding protein.</title>
        <authorList>
            <person name="Niemann L."/>
            <person name="Eichhorn I."/>
        </authorList>
    </citation>
    <scope>NUCLEOTIDE SEQUENCE [LARGE SCALE GENOMIC DNA]</scope>
    <source>
        <strain evidence="15 16">IMT40738</strain>
    </source>
</reference>
<evidence type="ECO:0000259" key="1">
    <source>
        <dbReference type="Pfam" id="PF00534"/>
    </source>
</evidence>
<sequence length="372" mass="42852">MKKILFFIPTLSGGGAEKVLVNLVNNLNREKYEVTVLTLFDTGINKKYLAKHIHYKFIFKRLFRGNTVIFRLFSPEFLARKFIGQERYDIAISFLESPATRIIAALDDDTKKIQWIHNEYSDENEFLKCYSSKKEFIKLQNNFDRVIYVAETVKSGFHNLFPELKLSEEILYNPIDTDSIRKLSEEKSLYIKKSPIGFHIVSVGRLHPQKGYSRLLDVMSKVINMYPQVTLEILGEGELRGELEQKIKALGLQDNIKLIGYHENPYARVKSADLFICSSLHEGFSTAVTEALIVNTPVLTTDCSGMKELLGKNNEYGMIVENSESGLYEGLMNLLKNPEKLEKYKHMAQLKSDSFDLNYRMEKIEQMLDSLL</sequence>
<dbReference type="CDD" id="cd03811">
    <property type="entry name" value="GT4_GT28_WabH-like"/>
    <property type="match status" value="1"/>
</dbReference>
<feature type="domain" description="Glycosyltransferase subfamily 4-like N-terminal" evidence="2">
    <location>
        <begin position="14"/>
        <end position="178"/>
    </location>
</feature>
<dbReference type="EMBL" id="KM972249">
    <property type="protein sequence ID" value="AKE79745.1"/>
    <property type="molecule type" value="Genomic_DNA"/>
</dbReference>
<dbReference type="SUPFAM" id="SSF53756">
    <property type="entry name" value="UDP-Glycosyltransferase/glycogen phosphorylase"/>
    <property type="match status" value="1"/>
</dbReference>
<dbReference type="InterPro" id="IPR028098">
    <property type="entry name" value="Glyco_trans_4-like_N"/>
</dbReference>
<dbReference type="RefSeq" id="WP_029187419.1">
    <property type="nucleotide sequence ID" value="NZ_CP065430.1"/>
</dbReference>
<dbReference type="Proteomes" id="UP000594569">
    <property type="component" value="Chromosome"/>
</dbReference>
<dbReference type="PANTHER" id="PTHR12526:SF630">
    <property type="entry name" value="GLYCOSYLTRANSFERASE"/>
    <property type="match status" value="1"/>
</dbReference>
<dbReference type="EMBL" id="KM972246">
    <property type="protein sequence ID" value="AKE79687.1"/>
    <property type="molecule type" value="Genomic_DNA"/>
</dbReference>
<dbReference type="EMBL" id="KM972253">
    <property type="protein sequence ID" value="AKE79831.1"/>
    <property type="molecule type" value="Genomic_DNA"/>
</dbReference>
<dbReference type="EMBL" id="KM972292">
    <property type="protein sequence ID" value="AKE80680.1"/>
    <property type="molecule type" value="Genomic_DNA"/>
</dbReference>
<dbReference type="EMBL" id="KM972279">
    <property type="protein sequence ID" value="AKE80403.1"/>
    <property type="molecule type" value="Genomic_DNA"/>
</dbReference>
<dbReference type="InterPro" id="IPR001296">
    <property type="entry name" value="Glyco_trans_1"/>
</dbReference>
<evidence type="ECO:0000259" key="2">
    <source>
        <dbReference type="Pfam" id="PF13439"/>
    </source>
</evidence>
<dbReference type="Gene3D" id="3.40.50.2000">
    <property type="entry name" value="Glycogen Phosphorylase B"/>
    <property type="match status" value="2"/>
</dbReference>
<dbReference type="EMBL" id="KM972280">
    <property type="protein sequence ID" value="AKE80419.1"/>
    <property type="molecule type" value="Genomic_DNA"/>
</dbReference>
<dbReference type="PANTHER" id="PTHR12526">
    <property type="entry name" value="GLYCOSYLTRANSFERASE"/>
    <property type="match status" value="1"/>
</dbReference>
<evidence type="ECO:0000313" key="16">
    <source>
        <dbReference type="Proteomes" id="UP000278566"/>
    </source>
</evidence>
<evidence type="ECO:0000313" key="11">
    <source>
        <dbReference type="EMBL" id="AKE80664.1"/>
    </source>
</evidence>
<keyword evidence="8" id="KW-0808">Transferase</keyword>
<evidence type="ECO:0000313" key="9">
    <source>
        <dbReference type="EMBL" id="AKE80403.1"/>
    </source>
</evidence>
<protein>
    <submittedName>
        <fullName evidence="8">Glycosyl transferase</fullName>
    </submittedName>
    <submittedName>
        <fullName evidence="14">Glycosyltransferase</fullName>
    </submittedName>
</protein>
<dbReference type="EMBL" id="KM972291">
    <property type="protein sequence ID" value="AKE80664.1"/>
    <property type="molecule type" value="Genomic_DNA"/>
</dbReference>
<proteinExistence type="predicted"/>
<evidence type="ECO:0000313" key="13">
    <source>
        <dbReference type="EMBL" id="AKE80696.1"/>
    </source>
</evidence>
<dbReference type="EMBL" id="KM972293">
    <property type="protein sequence ID" value="AKE80696.1"/>
    <property type="molecule type" value="Genomic_DNA"/>
</dbReference>
<dbReference type="EMBL" id="KM972231">
    <property type="protein sequence ID" value="AKE79325.1"/>
    <property type="molecule type" value="Genomic_DNA"/>
</dbReference>
<gene>
    <name evidence="8" type="primary">cpsM</name>
    <name evidence="15" type="ORF">EI220_11945</name>
    <name evidence="14" type="ORF">I5V48_08215</name>
    <name evidence="3" type="ORF">YS113.seq-orf00014</name>
    <name evidence="4" type="ORF">YS147.seq-orf00014</name>
    <name evidence="5" type="ORF">YS150.seq-orf00014</name>
    <name evidence="6" type="ORF">YS166.seq-orf00014</name>
    <name evidence="7" type="ORF">YS170.seq-orf00014</name>
    <name evidence="8" type="ORF">YS171.seq-orf00013</name>
    <name evidence="9" type="ORF">YS74.seq-orf00014</name>
    <name evidence="10" type="ORF">YS75.seq-orf00015</name>
    <name evidence="11" type="ORF">YS91.seq-orf00014</name>
    <name evidence="12" type="ORF">YS92.seq-orf00014</name>
    <name evidence="13" type="ORF">YS93.seq-orf00014</name>
</gene>
<dbReference type="EMBL" id="RRZO01000104">
    <property type="protein sequence ID" value="RRN48149.1"/>
    <property type="molecule type" value="Genomic_DNA"/>
</dbReference>
<reference evidence="8" key="1">
    <citation type="journal article" date="2015" name="Appl. Environ. Microbiol.">
        <title>Eight Novel Capsular Polysaccharide Synthesis Gene Loci Identified in Nontypeable Streptococcus suis Isolates.</title>
        <authorList>
            <person name="Zheng H."/>
            <person name="Ji S."/>
            <person name="Liu Z."/>
            <person name="Lan R."/>
            <person name="Huang Y."/>
            <person name="Bai X."/>
            <person name="Gottschalk M."/>
            <person name="Xu J."/>
        </authorList>
    </citation>
    <scope>NUCLEOTIDE SEQUENCE</scope>
    <source>
        <strain evidence="3">YS113_seq</strain>
        <strain evidence="4">YS147_seq</strain>
        <strain evidence="5">YS150_seq</strain>
        <strain evidence="6">YS166_seq</strain>
        <strain evidence="7">YS170_seq</strain>
        <strain evidence="8">YS171_seq</strain>
        <strain evidence="9">YS74_seq</strain>
        <strain evidence="10">YS75_seq</strain>
        <strain evidence="11">YS91_seq</strain>
        <strain evidence="12">YS92_seq</strain>
        <strain evidence="13">YS93_seq</strain>
    </source>
</reference>
<evidence type="ECO:0000313" key="6">
    <source>
        <dbReference type="EMBL" id="AKE79831.1"/>
    </source>
</evidence>
<evidence type="ECO:0000313" key="10">
    <source>
        <dbReference type="EMBL" id="AKE80419.1"/>
    </source>
</evidence>
<dbReference type="EMBL" id="KM972256">
    <property type="protein sequence ID" value="AKE79895.1"/>
    <property type="molecule type" value="Genomic_DNA"/>
</dbReference>
<dbReference type="Proteomes" id="UP000278566">
    <property type="component" value="Unassembled WGS sequence"/>
</dbReference>